<dbReference type="PANTHER" id="PTHR43712:SF16">
    <property type="entry name" value="O-METHYLTRANSFERASE ELCB"/>
    <property type="match status" value="1"/>
</dbReference>
<dbReference type="HOGENOM" id="CLU_005533_1_4_1"/>
<dbReference type="GO" id="GO:0032259">
    <property type="term" value="P:methylation"/>
    <property type="evidence" value="ECO:0007669"/>
    <property type="project" value="UniProtKB-KW"/>
</dbReference>
<dbReference type="RefSeq" id="XP_008081986.1">
    <property type="nucleotide sequence ID" value="XM_008083795.1"/>
</dbReference>
<dbReference type="KEGG" id="glz:GLAREA_03542"/>
<dbReference type="Pfam" id="PF00891">
    <property type="entry name" value="Methyltransf_2"/>
    <property type="match status" value="1"/>
</dbReference>
<protein>
    <submittedName>
        <fullName evidence="5">S-adenosyl-L-methionine-dependent methyltransferase</fullName>
    </submittedName>
</protein>
<sequence>MASLQHLTNLAEGILRNTNVLTAYLEREGKEAPTFDAEGLSEWDIGEGEVEVRRARTELVDMSRELGDLAVGPREGLKGLAWDCIDNLSLQVVCEFKIAEAVPIEGTISYQELAEKVGVPLLKLRPLIRHAITNHIFHEPLKNHVAHTSTSRLLLPNENPPMHAWVNFWTDDLAISVANVVNAMKKWPDSQESNETSVNYAWDTKLNWYDWVQQKEGLAKRYGLAMAAHGGGEGFRVEYTVEGYPWGGLKEGATVVDMGGSQGFVSFAIAEKFPALNFIVQDTAGMRTPETIGTVPEALRDRVKLTTHDFFTEQTVVADVYFFRWIFHGFSEKYCVEILRKLTPALRKGARVVINDGVLPEPGSVGRVEEKSMRTMDVVMQVTVNARERELDDWAELFKTADPRYKFLNAWKPEKSRMWMIEAEWTG</sequence>
<keyword evidence="1 5" id="KW-0489">Methyltransferase</keyword>
<dbReference type="Gene3D" id="3.40.50.150">
    <property type="entry name" value="Vaccinia Virus protein VP39"/>
    <property type="match status" value="1"/>
</dbReference>
<dbReference type="InterPro" id="IPR036390">
    <property type="entry name" value="WH_DNA-bd_sf"/>
</dbReference>
<dbReference type="SUPFAM" id="SSF46785">
    <property type="entry name" value="Winged helix' DNA-binding domain"/>
    <property type="match status" value="1"/>
</dbReference>
<evidence type="ECO:0000259" key="4">
    <source>
        <dbReference type="Pfam" id="PF00891"/>
    </source>
</evidence>
<dbReference type="PANTHER" id="PTHR43712">
    <property type="entry name" value="PUTATIVE (AFU_ORTHOLOGUE AFUA_4G14580)-RELATED"/>
    <property type="match status" value="1"/>
</dbReference>
<name>S3CY86_GLAL2</name>
<evidence type="ECO:0000313" key="5">
    <source>
        <dbReference type="EMBL" id="EPE30575.1"/>
    </source>
</evidence>
<proteinExistence type="predicted"/>
<gene>
    <name evidence="5" type="ORF">GLAREA_03542</name>
</gene>
<dbReference type="GO" id="GO:0008171">
    <property type="term" value="F:O-methyltransferase activity"/>
    <property type="evidence" value="ECO:0007669"/>
    <property type="project" value="InterPro"/>
</dbReference>
<dbReference type="InterPro" id="IPR029063">
    <property type="entry name" value="SAM-dependent_MTases_sf"/>
</dbReference>
<dbReference type="InterPro" id="IPR016461">
    <property type="entry name" value="COMT-like"/>
</dbReference>
<dbReference type="OMA" id="FLNAWKP"/>
<evidence type="ECO:0000256" key="1">
    <source>
        <dbReference type="ARBA" id="ARBA00022603"/>
    </source>
</evidence>
<dbReference type="GeneID" id="19462597"/>
<keyword evidence="6" id="KW-1185">Reference proteome</keyword>
<organism evidence="5 6">
    <name type="scientific">Glarea lozoyensis (strain ATCC 20868 / MF5171)</name>
    <dbReference type="NCBI Taxonomy" id="1116229"/>
    <lineage>
        <taxon>Eukaryota</taxon>
        <taxon>Fungi</taxon>
        <taxon>Dikarya</taxon>
        <taxon>Ascomycota</taxon>
        <taxon>Pezizomycotina</taxon>
        <taxon>Leotiomycetes</taxon>
        <taxon>Helotiales</taxon>
        <taxon>Helotiaceae</taxon>
        <taxon>Glarea</taxon>
    </lineage>
</organism>
<evidence type="ECO:0000313" key="6">
    <source>
        <dbReference type="Proteomes" id="UP000016922"/>
    </source>
</evidence>
<dbReference type="InterPro" id="IPR001077">
    <property type="entry name" value="COMT_C"/>
</dbReference>
<keyword evidence="3" id="KW-0949">S-adenosyl-L-methionine</keyword>
<evidence type="ECO:0000256" key="3">
    <source>
        <dbReference type="ARBA" id="ARBA00022691"/>
    </source>
</evidence>
<dbReference type="Gene3D" id="1.10.10.10">
    <property type="entry name" value="Winged helix-like DNA-binding domain superfamily/Winged helix DNA-binding domain"/>
    <property type="match status" value="1"/>
</dbReference>
<dbReference type="SUPFAM" id="SSF53335">
    <property type="entry name" value="S-adenosyl-L-methionine-dependent methyltransferases"/>
    <property type="match status" value="1"/>
</dbReference>
<dbReference type="eggNOG" id="KOG3178">
    <property type="taxonomic scope" value="Eukaryota"/>
</dbReference>
<dbReference type="EMBL" id="KE145363">
    <property type="protein sequence ID" value="EPE30575.1"/>
    <property type="molecule type" value="Genomic_DNA"/>
</dbReference>
<dbReference type="OrthoDB" id="1606438at2759"/>
<evidence type="ECO:0000256" key="2">
    <source>
        <dbReference type="ARBA" id="ARBA00022679"/>
    </source>
</evidence>
<feature type="domain" description="O-methyltransferase C-terminal" evidence="4">
    <location>
        <begin position="253"/>
        <end position="401"/>
    </location>
</feature>
<dbReference type="Proteomes" id="UP000016922">
    <property type="component" value="Unassembled WGS sequence"/>
</dbReference>
<reference evidence="5 6" key="1">
    <citation type="journal article" date="2013" name="BMC Genomics">
        <title>Genomics-driven discovery of the pneumocandin biosynthetic gene cluster in the fungus Glarea lozoyensis.</title>
        <authorList>
            <person name="Chen L."/>
            <person name="Yue Q."/>
            <person name="Zhang X."/>
            <person name="Xiang M."/>
            <person name="Wang C."/>
            <person name="Li S."/>
            <person name="Che Y."/>
            <person name="Ortiz-Lopez F.J."/>
            <person name="Bills G.F."/>
            <person name="Liu X."/>
            <person name="An Z."/>
        </authorList>
    </citation>
    <scope>NUCLEOTIDE SEQUENCE [LARGE SCALE GENOMIC DNA]</scope>
    <source>
        <strain evidence="6">ATCC 20868 / MF5171</strain>
    </source>
</reference>
<dbReference type="PROSITE" id="PS51683">
    <property type="entry name" value="SAM_OMT_II"/>
    <property type="match status" value="1"/>
</dbReference>
<keyword evidence="2 5" id="KW-0808">Transferase</keyword>
<dbReference type="InterPro" id="IPR036388">
    <property type="entry name" value="WH-like_DNA-bd_sf"/>
</dbReference>
<accession>S3CY86</accession>
<dbReference type="AlphaFoldDB" id="S3CY86"/>